<dbReference type="InterPro" id="IPR019137">
    <property type="entry name" value="Nck-associated_protein-1"/>
</dbReference>
<comment type="caution">
    <text evidence="4">The sequence shown here is derived from an EMBL/GenBank/DDBJ whole genome shotgun (WGS) entry which is preliminary data.</text>
</comment>
<accession>A0A8S0UZT3</accession>
<evidence type="ECO:0000259" key="3">
    <source>
        <dbReference type="Pfam" id="PF17135"/>
    </source>
</evidence>
<dbReference type="PANTHER" id="PTHR10934">
    <property type="entry name" value="60S RIBOSOMAL PROTEIN L18"/>
    <property type="match status" value="1"/>
</dbReference>
<keyword evidence="2" id="KW-0687">Ribonucleoprotein</keyword>
<dbReference type="OrthoDB" id="1736709at2759"/>
<dbReference type="GO" id="GO:0022625">
    <property type="term" value="C:cytosolic large ribosomal subunit"/>
    <property type="evidence" value="ECO:0007669"/>
    <property type="project" value="TreeGrafter"/>
</dbReference>
<dbReference type="Pfam" id="PF17135">
    <property type="entry name" value="Ribosomal_L18"/>
    <property type="match status" value="1"/>
</dbReference>
<dbReference type="Gramene" id="OE9A040994T1">
    <property type="protein sequence ID" value="OE9A040994C1"/>
    <property type="gene ID" value="OE9A040994"/>
</dbReference>
<dbReference type="Proteomes" id="UP000594638">
    <property type="component" value="Unassembled WGS sequence"/>
</dbReference>
<sequence>MKAIAGSMHSSSRREIEANIKQIVDVDKIVGLCIHAGQAIAFDSLLAEAAGFVLEEGAPLIHSLLAGVVKHLSNEMPEKKEIRRMRRVANDVNAWRKAVAPPIVAMGIDLVAGGKSKKTKCTAPKSNDIYLQLLVKLCRFLVGRTGSKVNAVILKRLFMINVNKAPLSLSSCHFGTVSLMIFGLMKSPQ</sequence>
<evidence type="ECO:0000313" key="4">
    <source>
        <dbReference type="EMBL" id="CAA3023815.1"/>
    </source>
</evidence>
<protein>
    <submittedName>
        <fullName evidence="4">NAP1 isoform X1</fullName>
    </submittedName>
</protein>
<dbReference type="GO" id="GO:0003723">
    <property type="term" value="F:RNA binding"/>
    <property type="evidence" value="ECO:0007669"/>
    <property type="project" value="TreeGrafter"/>
</dbReference>
<keyword evidence="1" id="KW-0689">Ribosomal protein</keyword>
<evidence type="ECO:0000256" key="1">
    <source>
        <dbReference type="ARBA" id="ARBA00022980"/>
    </source>
</evidence>
<dbReference type="GO" id="GO:0006412">
    <property type="term" value="P:translation"/>
    <property type="evidence" value="ECO:0007669"/>
    <property type="project" value="InterPro"/>
</dbReference>
<feature type="domain" description="Large ribosomal subunit protein uL15/eL18" evidence="3">
    <location>
        <begin position="107"/>
        <end position="171"/>
    </location>
</feature>
<keyword evidence="5" id="KW-1185">Reference proteome</keyword>
<dbReference type="AlphaFoldDB" id="A0A8S0UZT3"/>
<proteinExistence type="predicted"/>
<gene>
    <name evidence="4" type="ORF">OLEA9_A040994</name>
</gene>
<reference evidence="4 5" key="1">
    <citation type="submission" date="2019-12" db="EMBL/GenBank/DDBJ databases">
        <authorList>
            <person name="Alioto T."/>
            <person name="Alioto T."/>
            <person name="Gomez Garrido J."/>
        </authorList>
    </citation>
    <scope>NUCLEOTIDE SEQUENCE [LARGE SCALE GENOMIC DNA]</scope>
</reference>
<dbReference type="InterPro" id="IPR021131">
    <property type="entry name" value="Ribosomal_uL15/eL18"/>
</dbReference>
<dbReference type="InterPro" id="IPR000039">
    <property type="entry name" value="Ribosomal_eL18"/>
</dbReference>
<dbReference type="Gene3D" id="3.100.10.10">
    <property type="match status" value="1"/>
</dbReference>
<dbReference type="GO" id="GO:0003735">
    <property type="term" value="F:structural constituent of ribosome"/>
    <property type="evidence" value="ECO:0007669"/>
    <property type="project" value="InterPro"/>
</dbReference>
<dbReference type="Pfam" id="PF09735">
    <property type="entry name" value="Nckap1"/>
    <property type="match status" value="1"/>
</dbReference>
<evidence type="ECO:0000256" key="2">
    <source>
        <dbReference type="ARBA" id="ARBA00023274"/>
    </source>
</evidence>
<organism evidence="4 5">
    <name type="scientific">Olea europaea subsp. europaea</name>
    <dbReference type="NCBI Taxonomy" id="158383"/>
    <lineage>
        <taxon>Eukaryota</taxon>
        <taxon>Viridiplantae</taxon>
        <taxon>Streptophyta</taxon>
        <taxon>Embryophyta</taxon>
        <taxon>Tracheophyta</taxon>
        <taxon>Spermatophyta</taxon>
        <taxon>Magnoliopsida</taxon>
        <taxon>eudicotyledons</taxon>
        <taxon>Gunneridae</taxon>
        <taxon>Pentapetalae</taxon>
        <taxon>asterids</taxon>
        <taxon>lamiids</taxon>
        <taxon>Lamiales</taxon>
        <taxon>Oleaceae</taxon>
        <taxon>Oleeae</taxon>
        <taxon>Olea</taxon>
    </lineage>
</organism>
<name>A0A8S0UZT3_OLEEU</name>
<dbReference type="EMBL" id="CACTIH010009097">
    <property type="protein sequence ID" value="CAA3023815.1"/>
    <property type="molecule type" value="Genomic_DNA"/>
</dbReference>
<evidence type="ECO:0000313" key="5">
    <source>
        <dbReference type="Proteomes" id="UP000594638"/>
    </source>
</evidence>
<dbReference type="PANTHER" id="PTHR10934:SF2">
    <property type="entry name" value="LARGE RIBOSOMAL SUBUNIT PROTEIN EL18"/>
    <property type="match status" value="1"/>
</dbReference>